<keyword evidence="4" id="KW-0493">Microtubule</keyword>
<dbReference type="InterPro" id="IPR007259">
    <property type="entry name" value="GCP"/>
</dbReference>
<sequence>MDQQFEVGTVGQAFCSALQDKLSDYYKLLAVLESQSANPIPLAESDSGGSPGNYLSLRRLFVWLAEPMVRMRPIALLVDGCQELRGGAMARVIHAHALYGDPLVQEFTSRLLRRVCSPLFETRILRMGKSINFLCVCCEDNSWAEAAAKVAAHVGAATKRGGLGYGETNALEALAIEAAKRIFRHLMDVIHKRYRFKDHCLAIKRYLLLGQGNLVQYLMDIVGPELSKPANTISSFQLAGLLETIVRTSNAQYDDREILYRLKVRMMDHGDGETKLNDNYNIGVKDVFIAGVQMIDVQSTNKAYPIQRSQAIRRNVTKGWDPKFIGPKDGKLITAVVPSAKDDKSIARERKCGDKGEAWRARGGYECRNEDGEDVDLLSRSVIVRSEDWVGKSTRLPEGDFSVLPHSVVNVEGVAHLTGIY</sequence>
<evidence type="ECO:0000256" key="5">
    <source>
        <dbReference type="ARBA" id="ARBA00023212"/>
    </source>
</evidence>
<dbReference type="InterPro" id="IPR040457">
    <property type="entry name" value="GCP_C"/>
</dbReference>
<dbReference type="Pfam" id="PF17681">
    <property type="entry name" value="GCP_N_terminal"/>
    <property type="match status" value="1"/>
</dbReference>
<dbReference type="InterPro" id="IPR041470">
    <property type="entry name" value="GCP_N"/>
</dbReference>
<feature type="domain" description="Gamma tubulin complex component C-terminal" evidence="6">
    <location>
        <begin position="198"/>
        <end position="269"/>
    </location>
</feature>
<evidence type="ECO:0000256" key="2">
    <source>
        <dbReference type="ARBA" id="ARBA00010337"/>
    </source>
</evidence>
<keyword evidence="3" id="KW-0963">Cytoplasm</keyword>
<dbReference type="InterPro" id="IPR042241">
    <property type="entry name" value="GCP_C_sf"/>
</dbReference>
<name>A0ABD0TUW3_DENTH</name>
<reference evidence="8 9" key="1">
    <citation type="journal article" date="2024" name="Plant Biotechnol. J.">
        <title>Dendrobium thyrsiflorum genome and its molecular insights into genes involved in important horticultural traits.</title>
        <authorList>
            <person name="Chen B."/>
            <person name="Wang J.Y."/>
            <person name="Zheng P.J."/>
            <person name="Li K.L."/>
            <person name="Liang Y.M."/>
            <person name="Chen X.F."/>
            <person name="Zhang C."/>
            <person name="Zhao X."/>
            <person name="He X."/>
            <person name="Zhang G.Q."/>
            <person name="Liu Z.J."/>
            <person name="Xu Q."/>
        </authorList>
    </citation>
    <scope>NUCLEOTIDE SEQUENCE [LARGE SCALE GENOMIC DNA]</scope>
    <source>
        <strain evidence="8">GZMU011</strain>
    </source>
</reference>
<keyword evidence="5" id="KW-0206">Cytoskeleton</keyword>
<proteinExistence type="inferred from homology"/>
<dbReference type="GO" id="GO:0005874">
    <property type="term" value="C:microtubule"/>
    <property type="evidence" value="ECO:0007669"/>
    <property type="project" value="UniProtKB-KW"/>
</dbReference>
<evidence type="ECO:0000256" key="1">
    <source>
        <dbReference type="ARBA" id="ARBA00004245"/>
    </source>
</evidence>
<dbReference type="AlphaFoldDB" id="A0ABD0TUW3"/>
<evidence type="ECO:0000313" key="8">
    <source>
        <dbReference type="EMBL" id="KAL0903454.1"/>
    </source>
</evidence>
<dbReference type="Proteomes" id="UP001552299">
    <property type="component" value="Unassembled WGS sequence"/>
</dbReference>
<evidence type="ECO:0000256" key="4">
    <source>
        <dbReference type="ARBA" id="ARBA00022701"/>
    </source>
</evidence>
<comment type="caution">
    <text evidence="8">The sequence shown here is derived from an EMBL/GenBank/DDBJ whole genome shotgun (WGS) entry which is preliminary data.</text>
</comment>
<dbReference type="GO" id="GO:0005815">
    <property type="term" value="C:microtubule organizing center"/>
    <property type="evidence" value="ECO:0007669"/>
    <property type="project" value="UniProtKB-ARBA"/>
</dbReference>
<comment type="subcellular location">
    <subcellularLocation>
        <location evidence="1">Cytoplasm</location>
        <location evidence="1">Cytoskeleton</location>
    </subcellularLocation>
</comment>
<organism evidence="8 9">
    <name type="scientific">Dendrobium thyrsiflorum</name>
    <name type="common">Pinecone-like raceme dendrobium</name>
    <name type="synonym">Orchid</name>
    <dbReference type="NCBI Taxonomy" id="117978"/>
    <lineage>
        <taxon>Eukaryota</taxon>
        <taxon>Viridiplantae</taxon>
        <taxon>Streptophyta</taxon>
        <taxon>Embryophyta</taxon>
        <taxon>Tracheophyta</taxon>
        <taxon>Spermatophyta</taxon>
        <taxon>Magnoliopsida</taxon>
        <taxon>Liliopsida</taxon>
        <taxon>Asparagales</taxon>
        <taxon>Orchidaceae</taxon>
        <taxon>Epidendroideae</taxon>
        <taxon>Malaxideae</taxon>
        <taxon>Dendrobiinae</taxon>
        <taxon>Dendrobium</taxon>
    </lineage>
</organism>
<dbReference type="PANTHER" id="PTHR19302:SF14">
    <property type="entry name" value="GAMMA-TUBULIN COMPLEX COMPONENT 3"/>
    <property type="match status" value="1"/>
</dbReference>
<dbReference type="EMBL" id="JANQDX010000020">
    <property type="protein sequence ID" value="KAL0903454.1"/>
    <property type="molecule type" value="Genomic_DNA"/>
</dbReference>
<evidence type="ECO:0000256" key="3">
    <source>
        <dbReference type="ARBA" id="ARBA00022490"/>
    </source>
</evidence>
<dbReference type="PANTHER" id="PTHR19302">
    <property type="entry name" value="GAMMA TUBULIN COMPLEX PROTEIN"/>
    <property type="match status" value="1"/>
</dbReference>
<evidence type="ECO:0000313" key="9">
    <source>
        <dbReference type="Proteomes" id="UP001552299"/>
    </source>
</evidence>
<dbReference type="Pfam" id="PF04130">
    <property type="entry name" value="GCP_C_terminal"/>
    <property type="match status" value="1"/>
</dbReference>
<accession>A0ABD0TUW3</accession>
<keyword evidence="9" id="KW-1185">Reference proteome</keyword>
<gene>
    <name evidence="8" type="ORF">M5K25_027837</name>
</gene>
<evidence type="ECO:0000259" key="7">
    <source>
        <dbReference type="Pfam" id="PF17681"/>
    </source>
</evidence>
<feature type="domain" description="Gamma tubulin complex component protein N-terminal" evidence="7">
    <location>
        <begin position="4"/>
        <end position="121"/>
    </location>
</feature>
<comment type="similarity">
    <text evidence="2">Belongs to the TUBGCP family.</text>
</comment>
<dbReference type="Gene3D" id="1.20.120.1900">
    <property type="entry name" value="Gamma-tubulin complex, C-terminal domain"/>
    <property type="match status" value="1"/>
</dbReference>
<protein>
    <submittedName>
        <fullName evidence="8">Uncharacterized protein</fullName>
    </submittedName>
</protein>
<evidence type="ECO:0000259" key="6">
    <source>
        <dbReference type="Pfam" id="PF04130"/>
    </source>
</evidence>